<dbReference type="RefSeq" id="WP_091172131.1">
    <property type="nucleotide sequence ID" value="NZ_CBCSFM010000006.1"/>
</dbReference>
<gene>
    <name evidence="1" type="ORF">SAMN04487942_2708</name>
</gene>
<evidence type="ECO:0000313" key="1">
    <source>
        <dbReference type="EMBL" id="SEO41662.1"/>
    </source>
</evidence>
<dbReference type="Gene3D" id="2.130.10.10">
    <property type="entry name" value="YVTN repeat-like/Quinoprotein amine dehydrogenase"/>
    <property type="match status" value="1"/>
</dbReference>
<dbReference type="InterPro" id="IPR002860">
    <property type="entry name" value="BNR_rpt"/>
</dbReference>
<dbReference type="InterPro" id="IPR015943">
    <property type="entry name" value="WD40/YVTN_repeat-like_dom_sf"/>
</dbReference>
<keyword evidence="2" id="KW-1185">Reference proteome</keyword>
<dbReference type="Pfam" id="PF02012">
    <property type="entry name" value="BNR"/>
    <property type="match status" value="1"/>
</dbReference>
<name>A0A1H8PI63_9FLAO</name>
<organism evidence="1 2">
    <name type="scientific">Flavobacterium sinopsychrotolerans</name>
    <dbReference type="NCBI Taxonomy" id="604089"/>
    <lineage>
        <taxon>Bacteria</taxon>
        <taxon>Pseudomonadati</taxon>
        <taxon>Bacteroidota</taxon>
        <taxon>Flavobacteriia</taxon>
        <taxon>Flavobacteriales</taxon>
        <taxon>Flavobacteriaceae</taxon>
        <taxon>Flavobacterium</taxon>
    </lineage>
</organism>
<sequence>MKNIFLILLVLIVFVSCKTGVCDYKNLNKVSFQSVTIDTLFQDKISIRAIQIDKNKIWYAADKGRYGFYNLDTNQKMENRITKDSLKLEFRSIAQTAKHIFILNVANPALLHRISKDGKETKIVYQENHEKVFYDSMQFWDDKEGIAMGDPIADCLNIITTRDGGNSWNKIPCDKLPKVMEGEAAFAASNTNIVIKGNHTWIVSGGKKSRVFYSSDRGNSWSVHETPIVQGKTMTGIFTADFYDANNGFIAGGDYEIKNQNFSNKAITTDGGKTWKLTAENQGFGYASCVQYIPKSNAKGLLTVGASGIYYSFDSGVSWKQLSTDSTLNTIRFIDENTAFAAGQNKMIRIHFKF</sequence>
<protein>
    <submittedName>
        <fullName evidence="1">BNR/Asp-box repeat-containing protein</fullName>
    </submittedName>
</protein>
<accession>A0A1H8PI63</accession>
<reference evidence="2" key="1">
    <citation type="submission" date="2016-10" db="EMBL/GenBank/DDBJ databases">
        <authorList>
            <person name="Varghese N."/>
            <person name="Submissions S."/>
        </authorList>
    </citation>
    <scope>NUCLEOTIDE SEQUENCE [LARGE SCALE GENOMIC DNA]</scope>
    <source>
        <strain evidence="2">CGMCC 1.8704</strain>
    </source>
</reference>
<dbReference type="STRING" id="604089.SAMN04487942_2708"/>
<dbReference type="EMBL" id="FODN01000006">
    <property type="protein sequence ID" value="SEO41662.1"/>
    <property type="molecule type" value="Genomic_DNA"/>
</dbReference>
<dbReference type="PANTHER" id="PTHR47199:SF2">
    <property type="entry name" value="PHOTOSYSTEM II STABILITY_ASSEMBLY FACTOR HCF136, CHLOROPLASTIC"/>
    <property type="match status" value="1"/>
</dbReference>
<dbReference type="PROSITE" id="PS51257">
    <property type="entry name" value="PROKAR_LIPOPROTEIN"/>
    <property type="match status" value="1"/>
</dbReference>
<dbReference type="PANTHER" id="PTHR47199">
    <property type="entry name" value="PHOTOSYSTEM II STABILITY/ASSEMBLY FACTOR HCF136, CHLOROPLASTIC"/>
    <property type="match status" value="1"/>
</dbReference>
<dbReference type="OrthoDB" id="9813892at2"/>
<dbReference type="AlphaFoldDB" id="A0A1H8PI63"/>
<dbReference type="SUPFAM" id="SSF50939">
    <property type="entry name" value="Sialidases"/>
    <property type="match status" value="1"/>
</dbReference>
<dbReference type="InterPro" id="IPR036278">
    <property type="entry name" value="Sialidase_sf"/>
</dbReference>
<dbReference type="CDD" id="cd15482">
    <property type="entry name" value="Sialidase_non-viral"/>
    <property type="match status" value="1"/>
</dbReference>
<evidence type="ECO:0000313" key="2">
    <source>
        <dbReference type="Proteomes" id="UP000198657"/>
    </source>
</evidence>
<dbReference type="Proteomes" id="UP000198657">
    <property type="component" value="Unassembled WGS sequence"/>
</dbReference>
<proteinExistence type="predicted"/>